<protein>
    <submittedName>
        <fullName evidence="3">Adipogenesis regulatory factor</fullName>
    </submittedName>
</protein>
<dbReference type="GeneID" id="103048973"/>
<proteinExistence type="predicted"/>
<gene>
    <name evidence="3" type="primary">ADIRF</name>
</gene>
<accession>A0A9F2REE8</accession>
<feature type="compositionally biased region" description="Basic and acidic residues" evidence="1">
    <location>
        <begin position="73"/>
        <end position="83"/>
    </location>
</feature>
<keyword evidence="2" id="KW-1185">Reference proteome</keyword>
<organism evidence="2 3">
    <name type="scientific">Python bivittatus</name>
    <name type="common">Burmese python</name>
    <name type="synonym">Python molurus bivittatus</name>
    <dbReference type="NCBI Taxonomy" id="176946"/>
    <lineage>
        <taxon>Eukaryota</taxon>
        <taxon>Metazoa</taxon>
        <taxon>Chordata</taxon>
        <taxon>Craniata</taxon>
        <taxon>Vertebrata</taxon>
        <taxon>Euteleostomi</taxon>
        <taxon>Lepidosauria</taxon>
        <taxon>Squamata</taxon>
        <taxon>Bifurcata</taxon>
        <taxon>Unidentata</taxon>
        <taxon>Episquamata</taxon>
        <taxon>Toxicofera</taxon>
        <taxon>Serpentes</taxon>
        <taxon>Henophidia</taxon>
        <taxon>Pythonidae</taxon>
        <taxon>Python</taxon>
    </lineage>
</organism>
<feature type="region of interest" description="Disordered" evidence="1">
    <location>
        <begin position="53"/>
        <end position="83"/>
    </location>
</feature>
<evidence type="ECO:0000313" key="3">
    <source>
        <dbReference type="RefSeq" id="XP_007443740.1"/>
    </source>
</evidence>
<sequence length="83" mass="8861">MFKLNFTEEATKIGNTAQDAVNSAGQAVQHVLDQVTEAGQKAIDDTCKSAHDAGEKAKQNVTSQMTAWSKSFGESEEKKNASA</sequence>
<dbReference type="KEGG" id="pbi:103048973"/>
<dbReference type="CTD" id="10974"/>
<evidence type="ECO:0000313" key="2">
    <source>
        <dbReference type="Proteomes" id="UP000695026"/>
    </source>
</evidence>
<dbReference type="Proteomes" id="UP000695026">
    <property type="component" value="Unplaced"/>
</dbReference>
<dbReference type="InterPro" id="IPR023243">
    <property type="entry name" value="FAM25"/>
</dbReference>
<dbReference type="OMA" id="DTCKSAH"/>
<name>A0A9F2REE8_PYTBI</name>
<reference evidence="3" key="1">
    <citation type="submission" date="2025-08" db="UniProtKB">
        <authorList>
            <consortium name="RefSeq"/>
        </authorList>
    </citation>
    <scope>IDENTIFICATION</scope>
    <source>
        <tissue evidence="3">Liver</tissue>
    </source>
</reference>
<dbReference type="OrthoDB" id="9417026at2759"/>
<dbReference type="Pfam" id="PF15825">
    <property type="entry name" value="FAM25"/>
    <property type="match status" value="1"/>
</dbReference>
<dbReference type="RefSeq" id="XP_007443740.1">
    <property type="nucleotide sequence ID" value="XM_007443678.3"/>
</dbReference>
<evidence type="ECO:0000256" key="1">
    <source>
        <dbReference type="SAM" id="MobiDB-lite"/>
    </source>
</evidence>
<dbReference type="AlphaFoldDB" id="A0A9F2REE8"/>
<feature type="compositionally biased region" description="Polar residues" evidence="1">
    <location>
        <begin position="59"/>
        <end position="69"/>
    </location>
</feature>